<dbReference type="Gene3D" id="1.20.5.1930">
    <property type="match status" value="1"/>
</dbReference>
<sequence length="1013" mass="109578">MLLPLKKNEPVNQRAGFSLLSAVRLATAFLCAGIGFASAKPTATGPRVSEFSFRAWTQQNGLPTNEVTGLSRSRSGYLLVGTPNGVVRFDGRQFSAMTHTAETAIHDRGISAFASIPGSDDILAAPRLGGLLRLSGDDFSPYALPERFAQTPIEALFFENDITLWIGFKGGFALRKQAGRLEVFDASAGLSEHEPIQFARDSRGGVWIASGSFLARYENGRLVPASVLGAGEKDHVRIASSRTDGPWVIVGEEVSKLSNDRLKPIAQLSKTTGAYYIQALLEDAAGELWIGTRSAGLHRLAADNQIHHVAEAPEDVSALLEDVAGNLWVGTANSGIMRIKAAVLDVFDRSAGLLERRSLSLCRDNDGVLWFANRDGGIVFRDAASRLAVFEPTRAWEDFSAYSVSPAKGGGIWAATTHGLLRINGGKIQAQHTQDFLTGRATPRVTLTAKNGDLWLALAAGGVCRFRDGEFVSFDLTRGADASLVRTLSEAPDGAIWAGCDDGSLHRLENGGTFSSVELRAFAGKVGAIQAIGFDDAGTAWIGTQKGGLLRLNAQGVSGVSTQQGLVSENITQIVADDRGALWLGSTGAIFHVGVDELEKHFRGELPRIYPVTVGPDEGLNEATCSADYQPAVTKTKDGRLWFATRQGVVAIDPEKETSAPERPRVKITGVWVDEHPLAASPVTRLAPNPRALELRYSAPNLSVPERVRMRHRLTGYDDDWQENEREGAAKYTRLPPGKYRFEVAALLAGVPGAESADSITVEVQAAWWQTLWFRLFTAALAVGVVVVVVRHVSHRRLIEKLAKLESERALERERTRIAENIHDDLGAGLTRISLLTQSGHDKAKSQLDRIYDIVGDLIQSMDEIVWAVNPSNDDLESVANYLAEYAQSYCSDAGLRCRVKIPKSLPHHALTTQFRHHLFLSCKEALNNVVKHAQATDVSIEVIAADHTLTITIADNGIGLPDGIEATSHRNGLKNMHSRMRMLGGDATFARATPQGTVVTLTARLSQSASTP</sequence>
<dbReference type="SMART" id="SM00387">
    <property type="entry name" value="HATPase_c"/>
    <property type="match status" value="1"/>
</dbReference>
<dbReference type="RefSeq" id="WP_096055594.1">
    <property type="nucleotide sequence ID" value="NZ_CP023344.1"/>
</dbReference>
<organism evidence="5 6">
    <name type="scientific">Nibricoccus aquaticus</name>
    <dbReference type="NCBI Taxonomy" id="2576891"/>
    <lineage>
        <taxon>Bacteria</taxon>
        <taxon>Pseudomonadati</taxon>
        <taxon>Verrucomicrobiota</taxon>
        <taxon>Opitutia</taxon>
        <taxon>Opitutales</taxon>
        <taxon>Opitutaceae</taxon>
        <taxon>Nibricoccus</taxon>
    </lineage>
</organism>
<dbReference type="InterPro" id="IPR011110">
    <property type="entry name" value="Reg_prop"/>
</dbReference>
<keyword evidence="6" id="KW-1185">Reference proteome</keyword>
<dbReference type="GO" id="GO:0016020">
    <property type="term" value="C:membrane"/>
    <property type="evidence" value="ECO:0007669"/>
    <property type="project" value="InterPro"/>
</dbReference>
<dbReference type="InterPro" id="IPR015943">
    <property type="entry name" value="WD40/YVTN_repeat-like_dom_sf"/>
</dbReference>
<dbReference type="Gene3D" id="3.30.565.10">
    <property type="entry name" value="Histidine kinase-like ATPase, C-terminal domain"/>
    <property type="match status" value="1"/>
</dbReference>
<dbReference type="GO" id="GO:0000155">
    <property type="term" value="F:phosphorelay sensor kinase activity"/>
    <property type="evidence" value="ECO:0007669"/>
    <property type="project" value="InterPro"/>
</dbReference>
<dbReference type="GO" id="GO:0046983">
    <property type="term" value="F:protein dimerization activity"/>
    <property type="evidence" value="ECO:0007669"/>
    <property type="project" value="InterPro"/>
</dbReference>
<keyword evidence="3" id="KW-0902">Two-component regulatory system</keyword>
<dbReference type="InterPro" id="IPR013783">
    <property type="entry name" value="Ig-like_fold"/>
</dbReference>
<dbReference type="Proteomes" id="UP000217265">
    <property type="component" value="Chromosome"/>
</dbReference>
<evidence type="ECO:0000313" key="6">
    <source>
        <dbReference type="Proteomes" id="UP000217265"/>
    </source>
</evidence>
<dbReference type="AlphaFoldDB" id="A0A290QJA3"/>
<dbReference type="InterPro" id="IPR036890">
    <property type="entry name" value="HATPase_C_sf"/>
</dbReference>
<keyword evidence="2" id="KW-0418">Kinase</keyword>
<evidence type="ECO:0000313" key="5">
    <source>
        <dbReference type="EMBL" id="ATC63962.1"/>
    </source>
</evidence>
<keyword evidence="1" id="KW-0808">Transferase</keyword>
<dbReference type="InterPro" id="IPR011712">
    <property type="entry name" value="Sig_transdc_His_kin_sub3_dim/P"/>
</dbReference>
<name>A0A290QJA3_9BACT</name>
<dbReference type="PANTHER" id="PTHR24421">
    <property type="entry name" value="NITRATE/NITRITE SENSOR PROTEIN NARX-RELATED"/>
    <property type="match status" value="1"/>
</dbReference>
<dbReference type="Gene3D" id="2.130.10.10">
    <property type="entry name" value="YVTN repeat-like/Quinoprotein amine dehydrogenase"/>
    <property type="match status" value="3"/>
</dbReference>
<dbReference type="InterPro" id="IPR050482">
    <property type="entry name" value="Sensor_HK_TwoCompSys"/>
</dbReference>
<evidence type="ECO:0000256" key="3">
    <source>
        <dbReference type="ARBA" id="ARBA00023012"/>
    </source>
</evidence>
<dbReference type="Pfam" id="PF07494">
    <property type="entry name" value="Reg_prop"/>
    <property type="match status" value="1"/>
</dbReference>
<dbReference type="Pfam" id="PF02518">
    <property type="entry name" value="HATPase_c"/>
    <property type="match status" value="1"/>
</dbReference>
<dbReference type="CDD" id="cd16917">
    <property type="entry name" value="HATPase_UhpB-NarQ-NarX-like"/>
    <property type="match status" value="1"/>
</dbReference>
<evidence type="ECO:0000259" key="4">
    <source>
        <dbReference type="SMART" id="SM00387"/>
    </source>
</evidence>
<proteinExistence type="predicted"/>
<dbReference type="Gene3D" id="2.60.40.10">
    <property type="entry name" value="Immunoglobulins"/>
    <property type="match status" value="1"/>
</dbReference>
<dbReference type="InterPro" id="IPR003594">
    <property type="entry name" value="HATPase_dom"/>
</dbReference>
<dbReference type="Pfam" id="PF07730">
    <property type="entry name" value="HisKA_3"/>
    <property type="match status" value="1"/>
</dbReference>
<dbReference type="KEGG" id="vbh:CMV30_08365"/>
<gene>
    <name evidence="5" type="ORF">CMV30_08365</name>
</gene>
<evidence type="ECO:0000256" key="2">
    <source>
        <dbReference type="ARBA" id="ARBA00022777"/>
    </source>
</evidence>
<accession>A0A290QJA3</accession>
<dbReference type="EMBL" id="CP023344">
    <property type="protein sequence ID" value="ATC63962.1"/>
    <property type="molecule type" value="Genomic_DNA"/>
</dbReference>
<dbReference type="OrthoDB" id="176590at2"/>
<reference evidence="5 6" key="1">
    <citation type="submission" date="2017-09" db="EMBL/GenBank/DDBJ databases">
        <title>Complete genome sequence of Verrucomicrobial strain HZ-65, isolated from freshwater.</title>
        <authorList>
            <person name="Choi A."/>
        </authorList>
    </citation>
    <scope>NUCLEOTIDE SEQUENCE [LARGE SCALE GENOMIC DNA]</scope>
    <source>
        <strain evidence="5 6">HZ-65</strain>
    </source>
</reference>
<dbReference type="SUPFAM" id="SSF63829">
    <property type="entry name" value="Calcium-dependent phosphotriesterase"/>
    <property type="match status" value="2"/>
</dbReference>
<evidence type="ECO:0000256" key="1">
    <source>
        <dbReference type="ARBA" id="ARBA00022679"/>
    </source>
</evidence>
<protein>
    <recommendedName>
        <fullName evidence="4">Histidine kinase/HSP90-like ATPase domain-containing protein</fullName>
    </recommendedName>
</protein>
<feature type="domain" description="Histidine kinase/HSP90-like ATPase" evidence="4">
    <location>
        <begin position="914"/>
        <end position="1008"/>
    </location>
</feature>
<dbReference type="SUPFAM" id="SSF55874">
    <property type="entry name" value="ATPase domain of HSP90 chaperone/DNA topoisomerase II/histidine kinase"/>
    <property type="match status" value="1"/>
</dbReference>
<dbReference type="InterPro" id="IPR011123">
    <property type="entry name" value="Y_Y_Y"/>
</dbReference>
<dbReference type="Pfam" id="PF07495">
    <property type="entry name" value="Y_Y_Y"/>
    <property type="match status" value="1"/>
</dbReference>